<keyword evidence="3" id="KW-0808">Transferase</keyword>
<dbReference type="AlphaFoldDB" id="A0A1Y6EKG8"/>
<dbReference type="EMBL" id="FXWH01000001">
    <property type="protein sequence ID" value="SMQ61701.1"/>
    <property type="molecule type" value="Genomic_DNA"/>
</dbReference>
<protein>
    <submittedName>
        <fullName evidence="3">Teichuronic acid biosynthesis glycosyltransferase TuaG</fullName>
    </submittedName>
</protein>
<reference evidence="4" key="1">
    <citation type="submission" date="2017-04" db="EMBL/GenBank/DDBJ databases">
        <authorList>
            <person name="Varghese N."/>
            <person name="Submissions S."/>
        </authorList>
    </citation>
    <scope>NUCLEOTIDE SEQUENCE [LARGE SCALE GENOMIC DNA]</scope>
</reference>
<keyword evidence="1" id="KW-0812">Transmembrane</keyword>
<dbReference type="InterPro" id="IPR029044">
    <property type="entry name" value="Nucleotide-diphossugar_trans"/>
</dbReference>
<accession>A0A1Y6EKG8</accession>
<dbReference type="Proteomes" id="UP000194450">
    <property type="component" value="Unassembled WGS sequence"/>
</dbReference>
<organism evidence="3 4">
    <name type="scientific">Pseudidiomarina planktonica</name>
    <dbReference type="NCBI Taxonomy" id="1323738"/>
    <lineage>
        <taxon>Bacteria</taxon>
        <taxon>Pseudomonadati</taxon>
        <taxon>Pseudomonadota</taxon>
        <taxon>Gammaproteobacteria</taxon>
        <taxon>Alteromonadales</taxon>
        <taxon>Idiomarinaceae</taxon>
        <taxon>Pseudidiomarina</taxon>
    </lineage>
</organism>
<evidence type="ECO:0000256" key="1">
    <source>
        <dbReference type="SAM" id="Phobius"/>
    </source>
</evidence>
<dbReference type="RefSeq" id="WP_157984141.1">
    <property type="nucleotide sequence ID" value="NZ_FXWH01000001.1"/>
</dbReference>
<evidence type="ECO:0000313" key="4">
    <source>
        <dbReference type="Proteomes" id="UP000194450"/>
    </source>
</evidence>
<dbReference type="Pfam" id="PF00535">
    <property type="entry name" value="Glycos_transf_2"/>
    <property type="match status" value="1"/>
</dbReference>
<feature type="domain" description="Glycosyltransferase 2-like" evidence="2">
    <location>
        <begin position="4"/>
        <end position="167"/>
    </location>
</feature>
<sequence>MKVSVVIPTFNAERYITATIESVLNQSHQDFEILVVDDCSTDNTVKYIREIMLSDSRINLIELDDNTGGPATPRNTGIKNASGEWLAFLDADDLWSPEKLSVQLTIAKECNVDFLCSKTYDFKGDKSSYVNEYCGNKFRTKTLNFRSLLFKNVIPTSSVLVRRDIIAKYNFNRDKGYVAVEDYALWLELARDNIRMIKILSPLIAYRILPGSISRGKLKQARKVARVITKALQKENKLLTLFMPVLFLSYIVQSIYFRLLKKAM</sequence>
<evidence type="ECO:0000313" key="3">
    <source>
        <dbReference type="EMBL" id="SMQ61701.1"/>
    </source>
</evidence>
<dbReference type="PANTHER" id="PTHR22916:SF3">
    <property type="entry name" value="UDP-GLCNAC:BETAGAL BETA-1,3-N-ACETYLGLUCOSAMINYLTRANSFERASE-LIKE PROTEIN 1"/>
    <property type="match status" value="1"/>
</dbReference>
<keyword evidence="1" id="KW-0472">Membrane</keyword>
<dbReference type="GO" id="GO:0016758">
    <property type="term" value="F:hexosyltransferase activity"/>
    <property type="evidence" value="ECO:0007669"/>
    <property type="project" value="UniProtKB-ARBA"/>
</dbReference>
<dbReference type="SUPFAM" id="SSF53448">
    <property type="entry name" value="Nucleotide-diphospho-sugar transferases"/>
    <property type="match status" value="1"/>
</dbReference>
<evidence type="ECO:0000259" key="2">
    <source>
        <dbReference type="Pfam" id="PF00535"/>
    </source>
</evidence>
<dbReference type="OrthoDB" id="9802649at2"/>
<keyword evidence="4" id="KW-1185">Reference proteome</keyword>
<dbReference type="Gene3D" id="3.90.550.10">
    <property type="entry name" value="Spore Coat Polysaccharide Biosynthesis Protein SpsA, Chain A"/>
    <property type="match status" value="1"/>
</dbReference>
<dbReference type="PANTHER" id="PTHR22916">
    <property type="entry name" value="GLYCOSYLTRANSFERASE"/>
    <property type="match status" value="1"/>
</dbReference>
<dbReference type="InterPro" id="IPR001173">
    <property type="entry name" value="Glyco_trans_2-like"/>
</dbReference>
<name>A0A1Y6EKG8_9GAMM</name>
<proteinExistence type="predicted"/>
<keyword evidence="1" id="KW-1133">Transmembrane helix</keyword>
<gene>
    <name evidence="3" type="ORF">SAMN06297229_0601</name>
</gene>
<feature type="transmembrane region" description="Helical" evidence="1">
    <location>
        <begin position="238"/>
        <end position="259"/>
    </location>
</feature>